<protein>
    <submittedName>
        <fullName evidence="1">Uncharacterized protein</fullName>
    </submittedName>
</protein>
<comment type="caution">
    <text evidence="1">The sequence shown here is derived from an EMBL/GenBank/DDBJ whole genome shotgun (WGS) entry which is preliminary data.</text>
</comment>
<name>C6RAD2_9CORY</name>
<reference evidence="1 2" key="1">
    <citation type="submission" date="2009-06" db="EMBL/GenBank/DDBJ databases">
        <authorList>
            <person name="Dodson R."/>
            <person name="Sebastian Y."/>
            <person name="Madupu R."/>
            <person name="Durkin A.S."/>
            <person name="Torralba M."/>
            <person name="Methe B."/>
            <person name="Sutton G.G."/>
            <person name="Strausberg R.L."/>
            <person name="Nelson K.E."/>
        </authorList>
    </citation>
    <scope>NUCLEOTIDE SEQUENCE [LARGE SCALE GENOMIC DNA]</scope>
    <source>
        <strain evidence="1 2">SK141</strain>
    </source>
</reference>
<evidence type="ECO:0000313" key="2">
    <source>
        <dbReference type="Proteomes" id="UP000004384"/>
    </source>
</evidence>
<accession>C6RAD2</accession>
<proteinExistence type="predicted"/>
<evidence type="ECO:0000313" key="1">
    <source>
        <dbReference type="EMBL" id="EET77033.1"/>
    </source>
</evidence>
<dbReference type="AlphaFoldDB" id="C6RAD2"/>
<gene>
    <name evidence="1" type="ORF">CORTU0001_1559</name>
</gene>
<sequence>MRGFYLSHEVTALAKGYKVVEGERPAVRWRQVHVDSATAQPAHS</sequence>
<dbReference type="EMBL" id="ACVP01000023">
    <property type="protein sequence ID" value="EET77033.1"/>
    <property type="molecule type" value="Genomic_DNA"/>
</dbReference>
<dbReference type="Proteomes" id="UP000004384">
    <property type="component" value="Unassembled WGS sequence"/>
</dbReference>
<organism evidence="1 2">
    <name type="scientific">Corynebacterium tuberculostearicum SK141</name>
    <dbReference type="NCBI Taxonomy" id="553206"/>
    <lineage>
        <taxon>Bacteria</taxon>
        <taxon>Bacillati</taxon>
        <taxon>Actinomycetota</taxon>
        <taxon>Actinomycetes</taxon>
        <taxon>Mycobacteriales</taxon>
        <taxon>Corynebacteriaceae</taxon>
        <taxon>Corynebacterium</taxon>
    </lineage>
</organism>